<protein>
    <submittedName>
        <fullName evidence="2">Helix-turn-helix domain-containing protein</fullName>
    </submittedName>
</protein>
<feature type="domain" description="HTH cro/C1-type" evidence="1">
    <location>
        <begin position="11"/>
        <end position="61"/>
    </location>
</feature>
<dbReference type="SMART" id="SM00530">
    <property type="entry name" value="HTH_XRE"/>
    <property type="match status" value="1"/>
</dbReference>
<dbReference type="Gene3D" id="1.10.260.40">
    <property type="entry name" value="lambda repressor-like DNA-binding domains"/>
    <property type="match status" value="1"/>
</dbReference>
<evidence type="ECO:0000259" key="1">
    <source>
        <dbReference type="PROSITE" id="PS50943"/>
    </source>
</evidence>
<evidence type="ECO:0000313" key="2">
    <source>
        <dbReference type="EMBL" id="TNJ35961.1"/>
    </source>
</evidence>
<dbReference type="InterPro" id="IPR010982">
    <property type="entry name" value="Lambda_DNA-bd_dom_sf"/>
</dbReference>
<sequence>MQLAMVLNGQRKELKLSQKEAAEKVGLLPKTISMLENDPKRSKIESLFKLLSSLDIEMVLQPKKDDDSSPEW</sequence>
<dbReference type="Pfam" id="PF01381">
    <property type="entry name" value="HTH_3"/>
    <property type="match status" value="1"/>
</dbReference>
<dbReference type="InterPro" id="IPR001387">
    <property type="entry name" value="Cro/C1-type_HTH"/>
</dbReference>
<name>A0A5C4RZ66_PROVB</name>
<dbReference type="CDD" id="cd00093">
    <property type="entry name" value="HTH_XRE"/>
    <property type="match status" value="1"/>
</dbReference>
<reference evidence="2 3" key="1">
    <citation type="submission" date="2019-05" db="EMBL/GenBank/DDBJ databases">
        <title>Draft Whole-Genome sequence of the green sulfur bacterium Prosthecochloris vibrioformis DSM 260.</title>
        <authorList>
            <person name="Meyer T.E."/>
            <person name="Kyndt J.A."/>
        </authorList>
    </citation>
    <scope>NUCLEOTIDE SEQUENCE [LARGE SCALE GENOMIC DNA]</scope>
    <source>
        <strain evidence="2 3">DSM 260</strain>
    </source>
</reference>
<dbReference type="PROSITE" id="PS50943">
    <property type="entry name" value="HTH_CROC1"/>
    <property type="match status" value="1"/>
</dbReference>
<proteinExistence type="predicted"/>
<dbReference type="SUPFAM" id="SSF47413">
    <property type="entry name" value="lambda repressor-like DNA-binding domains"/>
    <property type="match status" value="1"/>
</dbReference>
<dbReference type="AlphaFoldDB" id="A0A5C4RZ66"/>
<evidence type="ECO:0000313" key="3">
    <source>
        <dbReference type="Proteomes" id="UP000309544"/>
    </source>
</evidence>
<dbReference type="GO" id="GO:0003677">
    <property type="term" value="F:DNA binding"/>
    <property type="evidence" value="ECO:0007669"/>
    <property type="project" value="InterPro"/>
</dbReference>
<gene>
    <name evidence="2" type="ORF">FGF68_09555</name>
</gene>
<organism evidence="2 3">
    <name type="scientific">Prosthecochloris vibrioformis</name>
    <name type="common">Chlorobium vibrioforme</name>
    <dbReference type="NCBI Taxonomy" id="1098"/>
    <lineage>
        <taxon>Bacteria</taxon>
        <taxon>Pseudomonadati</taxon>
        <taxon>Chlorobiota</taxon>
        <taxon>Chlorobiia</taxon>
        <taxon>Chlorobiales</taxon>
        <taxon>Chlorobiaceae</taxon>
        <taxon>Prosthecochloris</taxon>
    </lineage>
</organism>
<dbReference type="Proteomes" id="UP000309544">
    <property type="component" value="Unassembled WGS sequence"/>
</dbReference>
<dbReference type="EMBL" id="VDCI01000010">
    <property type="protein sequence ID" value="TNJ35961.1"/>
    <property type="molecule type" value="Genomic_DNA"/>
</dbReference>
<keyword evidence="3" id="KW-1185">Reference proteome</keyword>
<comment type="caution">
    <text evidence="2">The sequence shown here is derived from an EMBL/GenBank/DDBJ whole genome shotgun (WGS) entry which is preliminary data.</text>
</comment>
<accession>A0A5C4RZ66</accession>